<accession>A0A182EC32</accession>
<keyword evidence="1" id="KW-0067">ATP-binding</keyword>
<dbReference type="GO" id="GO:0006281">
    <property type="term" value="P:DNA repair"/>
    <property type="evidence" value="ECO:0007669"/>
    <property type="project" value="UniProtKB-KW"/>
</dbReference>
<keyword evidence="1" id="KW-0378">Hydrolase</keyword>
<dbReference type="PANTHER" id="PTHR10492:SF57">
    <property type="entry name" value="ATP-DEPENDENT DNA HELICASE"/>
    <property type="match status" value="1"/>
</dbReference>
<reference evidence="4 5" key="2">
    <citation type="submission" date="2018-08" db="EMBL/GenBank/DDBJ databases">
        <authorList>
            <person name="Laetsch R D."/>
            <person name="Stevens L."/>
            <person name="Kumar S."/>
            <person name="Blaxter L. M."/>
        </authorList>
    </citation>
    <scope>NUCLEOTIDE SEQUENCE [LARGE SCALE GENOMIC DNA]</scope>
</reference>
<comment type="similarity">
    <text evidence="1">Belongs to the helicase family.</text>
</comment>
<dbReference type="AlphaFoldDB" id="A0A182EC32"/>
<evidence type="ECO:0000313" key="6">
    <source>
        <dbReference type="WBParaSite" id="nOo.2.0.1.t05622-RA"/>
    </source>
</evidence>
<name>A0A182EC32_ONCOC</name>
<dbReference type="EC" id="5.6.2.3" evidence="1"/>
<dbReference type="GO" id="GO:0016787">
    <property type="term" value="F:hydrolase activity"/>
    <property type="evidence" value="ECO:0007669"/>
    <property type="project" value="UniProtKB-KW"/>
</dbReference>
<dbReference type="GO" id="GO:0005524">
    <property type="term" value="F:ATP binding"/>
    <property type="evidence" value="ECO:0007669"/>
    <property type="project" value="UniProtKB-KW"/>
</dbReference>
<keyword evidence="1" id="KW-0227">DNA damage</keyword>
<dbReference type="GO" id="GO:0000723">
    <property type="term" value="P:telomere maintenance"/>
    <property type="evidence" value="ECO:0007669"/>
    <property type="project" value="InterPro"/>
</dbReference>
<comment type="cofactor">
    <cofactor evidence="1">
        <name>Mg(2+)</name>
        <dbReference type="ChEBI" id="CHEBI:18420"/>
    </cofactor>
</comment>
<proteinExistence type="inferred from homology"/>
<evidence type="ECO:0000259" key="3">
    <source>
        <dbReference type="Pfam" id="PF05970"/>
    </source>
</evidence>
<dbReference type="WBParaSite" id="nOo.2.0.1.t05622-RA">
    <property type="protein sequence ID" value="nOo.2.0.1.t05622-RA"/>
    <property type="gene ID" value="nOo.2.0.1.g05622"/>
</dbReference>
<feature type="region of interest" description="Disordered" evidence="2">
    <location>
        <begin position="1"/>
        <end position="21"/>
    </location>
</feature>
<protein>
    <recommendedName>
        <fullName evidence="1">ATP-dependent DNA helicase</fullName>
        <ecNumber evidence="1">5.6.2.3</ecNumber>
    </recommendedName>
</protein>
<comment type="catalytic activity">
    <reaction evidence="1">
        <text>ATP + H2O = ADP + phosphate + H(+)</text>
        <dbReference type="Rhea" id="RHEA:13065"/>
        <dbReference type="ChEBI" id="CHEBI:15377"/>
        <dbReference type="ChEBI" id="CHEBI:15378"/>
        <dbReference type="ChEBI" id="CHEBI:30616"/>
        <dbReference type="ChEBI" id="CHEBI:43474"/>
        <dbReference type="ChEBI" id="CHEBI:456216"/>
        <dbReference type="EC" id="5.6.2.3"/>
    </reaction>
</comment>
<keyword evidence="1" id="KW-0233">DNA recombination</keyword>
<dbReference type="Pfam" id="PF05970">
    <property type="entry name" value="PIF1"/>
    <property type="match status" value="1"/>
</dbReference>
<dbReference type="GO" id="GO:0006310">
    <property type="term" value="P:DNA recombination"/>
    <property type="evidence" value="ECO:0007669"/>
    <property type="project" value="UniProtKB-KW"/>
</dbReference>
<organism evidence="6">
    <name type="scientific">Onchocerca ochengi</name>
    <name type="common">Filarial nematode worm</name>
    <dbReference type="NCBI Taxonomy" id="42157"/>
    <lineage>
        <taxon>Eukaryota</taxon>
        <taxon>Metazoa</taxon>
        <taxon>Ecdysozoa</taxon>
        <taxon>Nematoda</taxon>
        <taxon>Chromadorea</taxon>
        <taxon>Rhabditida</taxon>
        <taxon>Spirurina</taxon>
        <taxon>Spiruromorpha</taxon>
        <taxon>Filarioidea</taxon>
        <taxon>Onchocercidae</taxon>
        <taxon>Onchocerca</taxon>
    </lineage>
</organism>
<feature type="compositionally biased region" description="Basic and acidic residues" evidence="2">
    <location>
        <begin position="11"/>
        <end position="21"/>
    </location>
</feature>
<gene>
    <name evidence="4" type="ORF">NOO_LOCUS5622</name>
</gene>
<keyword evidence="1" id="KW-0347">Helicase</keyword>
<dbReference type="GO" id="GO:0043139">
    <property type="term" value="F:5'-3' DNA helicase activity"/>
    <property type="evidence" value="ECO:0007669"/>
    <property type="project" value="UniProtKB-EC"/>
</dbReference>
<keyword evidence="1" id="KW-0234">DNA repair</keyword>
<sequence length="286" mass="32337">MEKRKKYVAPLEKKNKLPEFEEPPKPLKLCLPDIPPNQSVSYLKSRNTLVLSNDVVRRRNRKDGYLLYRRSAEDGDKLATIQMWNSNTEVDNRWVVPYSSLLLKAYKAHINMEYLTPLNRPNILKIYSEVLIMIEDLCLQIASKVLNQLGMRSLNRSAAASSDIELRDQQNYNTINLFPCVQSNASGRTSKTSLIRLILAAVRSQNDIVLVLVTSGIAATLLPGGKNAHSALKLPLRCIAAKRSINWDILTSIAGNWERKMLVGLTTGRISLPQILQFRNNKRKVG</sequence>
<evidence type="ECO:0000256" key="1">
    <source>
        <dbReference type="RuleBase" id="RU363044"/>
    </source>
</evidence>
<keyword evidence="5" id="KW-1185">Reference proteome</keyword>
<keyword evidence="1" id="KW-0547">Nucleotide-binding</keyword>
<dbReference type="PANTHER" id="PTHR10492">
    <property type="match status" value="1"/>
</dbReference>
<dbReference type="InterPro" id="IPR010285">
    <property type="entry name" value="DNA_helicase_pif1-like_DEAD"/>
</dbReference>
<reference evidence="6" key="1">
    <citation type="submission" date="2016-06" db="UniProtKB">
        <authorList>
            <consortium name="WormBaseParasite"/>
        </authorList>
    </citation>
    <scope>IDENTIFICATION</scope>
</reference>
<dbReference type="OrthoDB" id="10032644at2759"/>
<dbReference type="EMBL" id="UYRW01001544">
    <property type="protein sequence ID" value="VDK78392.1"/>
    <property type="molecule type" value="Genomic_DNA"/>
</dbReference>
<evidence type="ECO:0000313" key="4">
    <source>
        <dbReference type="EMBL" id="VDK78392.1"/>
    </source>
</evidence>
<evidence type="ECO:0000256" key="2">
    <source>
        <dbReference type="SAM" id="MobiDB-lite"/>
    </source>
</evidence>
<dbReference type="Proteomes" id="UP000271087">
    <property type="component" value="Unassembled WGS sequence"/>
</dbReference>
<evidence type="ECO:0000313" key="5">
    <source>
        <dbReference type="Proteomes" id="UP000271087"/>
    </source>
</evidence>
<feature type="domain" description="DNA helicase Pif1-like DEAD-box helicase" evidence="3">
    <location>
        <begin position="186"/>
        <end position="238"/>
    </location>
</feature>
<dbReference type="STRING" id="42157.A0A182EC32"/>